<keyword evidence="1" id="KW-0812">Transmembrane</keyword>
<dbReference type="EMBL" id="ML994649">
    <property type="protein sequence ID" value="KAF2182147.1"/>
    <property type="molecule type" value="Genomic_DNA"/>
</dbReference>
<keyword evidence="1" id="KW-0472">Membrane</keyword>
<evidence type="ECO:0000313" key="2">
    <source>
        <dbReference type="EMBL" id="KAF2182147.1"/>
    </source>
</evidence>
<organism evidence="2 3">
    <name type="scientific">Zopfia rhizophila CBS 207.26</name>
    <dbReference type="NCBI Taxonomy" id="1314779"/>
    <lineage>
        <taxon>Eukaryota</taxon>
        <taxon>Fungi</taxon>
        <taxon>Dikarya</taxon>
        <taxon>Ascomycota</taxon>
        <taxon>Pezizomycotina</taxon>
        <taxon>Dothideomycetes</taxon>
        <taxon>Dothideomycetes incertae sedis</taxon>
        <taxon>Zopfiaceae</taxon>
        <taxon>Zopfia</taxon>
    </lineage>
</organism>
<evidence type="ECO:0000313" key="3">
    <source>
        <dbReference type="Proteomes" id="UP000800200"/>
    </source>
</evidence>
<keyword evidence="1" id="KW-1133">Transmembrane helix</keyword>
<sequence length="55" mass="6035">MKGKSFGGKQYKLSSNICEGFLCRSLMCLEVVWLGCGLATLGRSMIGERAQNQSF</sequence>
<dbReference type="AlphaFoldDB" id="A0A6A6DR99"/>
<protein>
    <submittedName>
        <fullName evidence="2">Uncharacterized protein</fullName>
    </submittedName>
</protein>
<gene>
    <name evidence="2" type="ORF">K469DRAFT_245511</name>
</gene>
<name>A0A6A6DR99_9PEZI</name>
<proteinExistence type="predicted"/>
<accession>A0A6A6DR99</accession>
<dbReference type="Proteomes" id="UP000800200">
    <property type="component" value="Unassembled WGS sequence"/>
</dbReference>
<evidence type="ECO:0000256" key="1">
    <source>
        <dbReference type="SAM" id="Phobius"/>
    </source>
</evidence>
<reference evidence="2" key="1">
    <citation type="journal article" date="2020" name="Stud. Mycol.">
        <title>101 Dothideomycetes genomes: a test case for predicting lifestyles and emergence of pathogens.</title>
        <authorList>
            <person name="Haridas S."/>
            <person name="Albert R."/>
            <person name="Binder M."/>
            <person name="Bloem J."/>
            <person name="Labutti K."/>
            <person name="Salamov A."/>
            <person name="Andreopoulos B."/>
            <person name="Baker S."/>
            <person name="Barry K."/>
            <person name="Bills G."/>
            <person name="Bluhm B."/>
            <person name="Cannon C."/>
            <person name="Castanera R."/>
            <person name="Culley D."/>
            <person name="Daum C."/>
            <person name="Ezra D."/>
            <person name="Gonzalez J."/>
            <person name="Henrissat B."/>
            <person name="Kuo A."/>
            <person name="Liang C."/>
            <person name="Lipzen A."/>
            <person name="Lutzoni F."/>
            <person name="Magnuson J."/>
            <person name="Mondo S."/>
            <person name="Nolan M."/>
            <person name="Ohm R."/>
            <person name="Pangilinan J."/>
            <person name="Park H.-J."/>
            <person name="Ramirez L."/>
            <person name="Alfaro M."/>
            <person name="Sun H."/>
            <person name="Tritt A."/>
            <person name="Yoshinaga Y."/>
            <person name="Zwiers L.-H."/>
            <person name="Turgeon B."/>
            <person name="Goodwin S."/>
            <person name="Spatafora J."/>
            <person name="Crous P."/>
            <person name="Grigoriev I."/>
        </authorList>
    </citation>
    <scope>NUCLEOTIDE SEQUENCE</scope>
    <source>
        <strain evidence="2">CBS 207.26</strain>
    </source>
</reference>
<keyword evidence="3" id="KW-1185">Reference proteome</keyword>
<feature type="transmembrane region" description="Helical" evidence="1">
    <location>
        <begin position="21"/>
        <end position="41"/>
    </location>
</feature>